<dbReference type="PANTHER" id="PTHR30619">
    <property type="entry name" value="DNA INTERNALIZATION/COMPETENCE PROTEIN COMEC/REC2"/>
    <property type="match status" value="1"/>
</dbReference>
<keyword evidence="1" id="KW-1133">Transmembrane helix</keyword>
<keyword evidence="1" id="KW-0472">Membrane</keyword>
<protein>
    <recommendedName>
        <fullName evidence="2">Metallo-beta-lactamase domain-containing protein</fullName>
    </recommendedName>
</protein>
<keyword evidence="1" id="KW-0812">Transmembrane</keyword>
<dbReference type="CDD" id="cd07731">
    <property type="entry name" value="ComA-like_MBL-fold"/>
    <property type="match status" value="1"/>
</dbReference>
<name>A0A0G0PSL7_9BACT</name>
<proteinExistence type="predicted"/>
<dbReference type="EMBL" id="LBXO01000071">
    <property type="protein sequence ID" value="KKR31149.1"/>
    <property type="molecule type" value="Genomic_DNA"/>
</dbReference>
<dbReference type="SMART" id="SM00849">
    <property type="entry name" value="Lactamase_B"/>
    <property type="match status" value="1"/>
</dbReference>
<dbReference type="Proteomes" id="UP000034137">
    <property type="component" value="Unassembled WGS sequence"/>
</dbReference>
<feature type="transmembrane region" description="Helical" evidence="1">
    <location>
        <begin position="9"/>
        <end position="29"/>
    </location>
</feature>
<dbReference type="PANTHER" id="PTHR30619:SF1">
    <property type="entry name" value="RECOMBINATION PROTEIN 2"/>
    <property type="match status" value="1"/>
</dbReference>
<reference evidence="3 4" key="1">
    <citation type="journal article" date="2015" name="Nature">
        <title>rRNA introns, odd ribosomes, and small enigmatic genomes across a large radiation of phyla.</title>
        <authorList>
            <person name="Brown C.T."/>
            <person name="Hug L.A."/>
            <person name="Thomas B.C."/>
            <person name="Sharon I."/>
            <person name="Castelle C.J."/>
            <person name="Singh A."/>
            <person name="Wilkins M.J."/>
            <person name="Williams K.H."/>
            <person name="Banfield J.F."/>
        </authorList>
    </citation>
    <scope>NUCLEOTIDE SEQUENCE [LARGE SCALE GENOMIC DNA]</scope>
</reference>
<dbReference type="InterPro" id="IPR035681">
    <property type="entry name" value="ComA-like_MBL"/>
</dbReference>
<dbReference type="AlphaFoldDB" id="A0A0G0PSL7"/>
<dbReference type="Gene3D" id="3.60.15.10">
    <property type="entry name" value="Ribonuclease Z/Hydroxyacylglutathione hydrolase-like"/>
    <property type="match status" value="1"/>
</dbReference>
<organism evidence="3 4">
    <name type="scientific">Candidatus Falkowbacteria bacterium GW2011_GWF2_39_8</name>
    <dbReference type="NCBI Taxonomy" id="1618642"/>
    <lineage>
        <taxon>Bacteria</taxon>
        <taxon>Candidatus Falkowiibacteriota</taxon>
    </lineage>
</organism>
<accession>A0A0G0PSL7</accession>
<gene>
    <name evidence="3" type="ORF">UT64_C0071G0003</name>
</gene>
<sequence length="287" mass="32069">MLSDKQKIIFLAIACLVVVISAILIGFFYKEKDFLEIDFLDVGQGDSILIKAPTGQNILIDGGPDNSVLRRLSENLPWWDRQIDLMVLTHPHDDHVGGLIEVLKHYQIKRILYTGVVHSSPSYLAWLEQIKKRNVVLTIIDRPQTIYFSPDCKMVYISPQESLVGKSVTNLNNSSLIAKVEYKKVSALLVGDAEAEIEEGMMARGQDLSAGLIKIGHHGSDTASSEEFIRAVKPSFGVIQVGKDNSFGHPSKRTLKKLERNNVSVFRNDLQGTIRMSSKGDKWQIIP</sequence>
<dbReference type="SUPFAM" id="SSF56281">
    <property type="entry name" value="Metallo-hydrolase/oxidoreductase"/>
    <property type="match status" value="1"/>
</dbReference>
<comment type="caution">
    <text evidence="3">The sequence shown here is derived from an EMBL/GenBank/DDBJ whole genome shotgun (WGS) entry which is preliminary data.</text>
</comment>
<evidence type="ECO:0000313" key="4">
    <source>
        <dbReference type="Proteomes" id="UP000034137"/>
    </source>
</evidence>
<dbReference type="InterPro" id="IPR036866">
    <property type="entry name" value="RibonucZ/Hydroxyglut_hydro"/>
</dbReference>
<dbReference type="InterPro" id="IPR001279">
    <property type="entry name" value="Metallo-B-lactamas"/>
</dbReference>
<dbReference type="PATRIC" id="fig|1618642.3.peg.1037"/>
<evidence type="ECO:0000313" key="3">
    <source>
        <dbReference type="EMBL" id="KKR31149.1"/>
    </source>
</evidence>
<evidence type="ECO:0000256" key="1">
    <source>
        <dbReference type="SAM" id="Phobius"/>
    </source>
</evidence>
<feature type="domain" description="Metallo-beta-lactamase" evidence="2">
    <location>
        <begin position="44"/>
        <end position="243"/>
    </location>
</feature>
<dbReference type="InterPro" id="IPR052159">
    <property type="entry name" value="Competence_DNA_uptake"/>
</dbReference>
<dbReference type="Pfam" id="PF00753">
    <property type="entry name" value="Lactamase_B"/>
    <property type="match status" value="1"/>
</dbReference>
<evidence type="ECO:0000259" key="2">
    <source>
        <dbReference type="SMART" id="SM00849"/>
    </source>
</evidence>